<evidence type="ECO:0000256" key="2">
    <source>
        <dbReference type="ARBA" id="ARBA00023125"/>
    </source>
</evidence>
<dbReference type="InterPro" id="IPR046335">
    <property type="entry name" value="LacI/GalR-like_sensor"/>
</dbReference>
<dbReference type="PANTHER" id="PTHR38445">
    <property type="entry name" value="HTH-TYPE TRANSCRIPTIONAL REPRESSOR YTRA"/>
    <property type="match status" value="1"/>
</dbReference>
<organism evidence="5 6">
    <name type="scientific">Geofilum rubicundum JCM 15548</name>
    <dbReference type="NCBI Taxonomy" id="1236989"/>
    <lineage>
        <taxon>Bacteria</taxon>
        <taxon>Pseudomonadati</taxon>
        <taxon>Bacteroidota</taxon>
        <taxon>Bacteroidia</taxon>
        <taxon>Marinilabiliales</taxon>
        <taxon>Marinilabiliaceae</taxon>
        <taxon>Geofilum</taxon>
    </lineage>
</organism>
<dbReference type="SUPFAM" id="SSF46785">
    <property type="entry name" value="Winged helix' DNA-binding domain"/>
    <property type="match status" value="1"/>
</dbReference>
<evidence type="ECO:0000313" key="6">
    <source>
        <dbReference type="Proteomes" id="UP000032900"/>
    </source>
</evidence>
<protein>
    <submittedName>
        <fullName evidence="5">Transcriptional regulator of rhamnose utilization, GntR family</fullName>
    </submittedName>
</protein>
<dbReference type="STRING" id="1236989.JCM15548_13758"/>
<keyword evidence="3" id="KW-0804">Transcription</keyword>
<comment type="caution">
    <text evidence="5">The sequence shown here is derived from an EMBL/GenBank/DDBJ whole genome shotgun (WGS) entry which is preliminary data.</text>
</comment>
<keyword evidence="6" id="KW-1185">Reference proteome</keyword>
<reference evidence="5 6" key="1">
    <citation type="journal article" date="2015" name="Microbes Environ.">
        <title>Distribution and evolution of nitrogen fixation genes in the phylum bacteroidetes.</title>
        <authorList>
            <person name="Inoue J."/>
            <person name="Oshima K."/>
            <person name="Suda W."/>
            <person name="Sakamoto M."/>
            <person name="Iino T."/>
            <person name="Noda S."/>
            <person name="Hongoh Y."/>
            <person name="Hattori M."/>
            <person name="Ohkuma M."/>
        </authorList>
    </citation>
    <scope>NUCLEOTIDE SEQUENCE [LARGE SCALE GENOMIC DNA]</scope>
    <source>
        <strain evidence="5">JCM 15548</strain>
    </source>
</reference>
<feature type="domain" description="Transcriptional regulator LacI/GalR-like sensor" evidence="4">
    <location>
        <begin position="213"/>
        <end position="293"/>
    </location>
</feature>
<dbReference type="EMBL" id="BAZW01000047">
    <property type="protein sequence ID" value="GAO31400.1"/>
    <property type="molecule type" value="Genomic_DNA"/>
</dbReference>
<dbReference type="PANTHER" id="PTHR38445:SF10">
    <property type="entry name" value="GNTR-FAMILY TRANSCRIPTIONAL REGULATOR"/>
    <property type="match status" value="1"/>
</dbReference>
<evidence type="ECO:0000256" key="3">
    <source>
        <dbReference type="ARBA" id="ARBA00023163"/>
    </source>
</evidence>
<gene>
    <name evidence="5" type="ORF">JCM15548_13758</name>
</gene>
<dbReference type="Pfam" id="PF13377">
    <property type="entry name" value="Peripla_BP_3"/>
    <property type="match status" value="1"/>
</dbReference>
<evidence type="ECO:0000259" key="4">
    <source>
        <dbReference type="Pfam" id="PF13377"/>
    </source>
</evidence>
<name>A0A0E9M2Q8_9BACT</name>
<proteinExistence type="predicted"/>
<keyword evidence="2" id="KW-0238">DNA-binding</keyword>
<dbReference type="GO" id="GO:0003677">
    <property type="term" value="F:DNA binding"/>
    <property type="evidence" value="ECO:0007669"/>
    <property type="project" value="UniProtKB-KW"/>
</dbReference>
<accession>A0A0E9M2Q8</accession>
<dbReference type="Gene3D" id="3.40.50.2300">
    <property type="match status" value="1"/>
</dbReference>
<evidence type="ECO:0000256" key="1">
    <source>
        <dbReference type="ARBA" id="ARBA00023015"/>
    </source>
</evidence>
<dbReference type="RefSeq" id="WP_227625929.1">
    <property type="nucleotide sequence ID" value="NZ_BAZW01000047.1"/>
</dbReference>
<dbReference type="InterPro" id="IPR028082">
    <property type="entry name" value="Peripla_BP_I"/>
</dbReference>
<dbReference type="SUPFAM" id="SSF53822">
    <property type="entry name" value="Periplasmic binding protein-like I"/>
    <property type="match status" value="1"/>
</dbReference>
<sequence>MNEVARLNGLSRDTVLLAYNELREKGVIKSMPGIGYFIERDRIDVKLRIMLLFDELNAFKEDLYNAFLEQLNGKGEVDIYFHHFNETLFDTLLREHKKQYSAYVIMPANLKNAGRAIGQLPADKVYLLDQVPDVLEGAFPSVYQSFAEDIYNGMEKGLKLLRKYQEICLIFPGGKEPKGFLSGFEKFCTHYAFNYSISPALKQQDLKKKKVYVLVNDRDLVFLIKYCMANNWRPGVDLGIISLNDTGLKEVVSGGITTISTDFQAMGERMARMVLKHQKECVKNPSRLIVRKSL</sequence>
<dbReference type="AlphaFoldDB" id="A0A0E9M2Q8"/>
<keyword evidence="1" id="KW-0805">Transcription regulation</keyword>
<dbReference type="InterPro" id="IPR036390">
    <property type="entry name" value="WH_DNA-bd_sf"/>
</dbReference>
<evidence type="ECO:0000313" key="5">
    <source>
        <dbReference type="EMBL" id="GAO31400.1"/>
    </source>
</evidence>
<dbReference type="Proteomes" id="UP000032900">
    <property type="component" value="Unassembled WGS sequence"/>
</dbReference>